<comment type="caution">
    <text evidence="7">The sequence shown here is derived from an EMBL/GenBank/DDBJ whole genome shotgun (WGS) entry which is preliminary data.</text>
</comment>
<dbReference type="EC" id="4.4.1.13" evidence="2"/>
<dbReference type="InterPro" id="IPR015422">
    <property type="entry name" value="PyrdxlP-dep_Trfase_small"/>
</dbReference>
<dbReference type="CDD" id="cd00609">
    <property type="entry name" value="AAT_like"/>
    <property type="match status" value="1"/>
</dbReference>
<dbReference type="InterPro" id="IPR004839">
    <property type="entry name" value="Aminotransferase_I/II_large"/>
</dbReference>
<dbReference type="RefSeq" id="WP_071976451.1">
    <property type="nucleotide sequence ID" value="NZ_CP065424.1"/>
</dbReference>
<comment type="cofactor">
    <cofactor evidence="1">
        <name>pyridoxal 5'-phosphate</name>
        <dbReference type="ChEBI" id="CHEBI:597326"/>
    </cofactor>
</comment>
<dbReference type="EMBL" id="MTLA01000216">
    <property type="protein sequence ID" value="OOP67246.1"/>
    <property type="molecule type" value="Genomic_DNA"/>
</dbReference>
<sequence length="388" mass="44290">MAIFDQLIERKGTSSVKWDQMKSVFGKEDLLPMWVADMDFKPPEAVTQALQKRLSHEIFGYTSIPDSTGEAIREWMKKRHDWEIEADWILYNHGVVPSLGLAILAFTEPGDHILLQSPVYTPFFTMIEANDRKVTNCPLHLVNNRYEIDFEQFEETLKNNHVKLFFLCNPHNPSGRVWKREELKKIAELCQKYHVLILSDEIHSDLVGAPNKHFPIASIDASYREFVITCIAPTKTFNLAGLQASSLIVPNPTLRKKIETIQHQQGFHTLNAFGIIGMEAAYKYGEDWLNQLLFYIKENVHLVKETVEAELPAVKVMEPEGGYLIWIDCRDTGLSDEELKTRLIEKGRLALEPGKKYGPGGEGFLRMNVGCSRETVKEGIARFIKALS</sequence>
<keyword evidence="4 7" id="KW-0456">Lyase</keyword>
<dbReference type="InterPro" id="IPR015424">
    <property type="entry name" value="PyrdxlP-dep_Trfase"/>
</dbReference>
<feature type="domain" description="Aminotransferase class I/classII large" evidence="6">
    <location>
        <begin position="36"/>
        <end position="382"/>
    </location>
</feature>
<keyword evidence="3" id="KW-0663">Pyridoxal phosphate</keyword>
<reference evidence="7 8" key="1">
    <citation type="submission" date="2017-01" db="EMBL/GenBank/DDBJ databases">
        <title>Draft genome sequence of Bacillus oleronius.</title>
        <authorList>
            <person name="Allam M."/>
        </authorList>
    </citation>
    <scope>NUCLEOTIDE SEQUENCE [LARGE SCALE GENOMIC DNA]</scope>
    <source>
        <strain evidence="7 8">DSM 9356</strain>
    </source>
</reference>
<dbReference type="PANTHER" id="PTHR43525:SF1">
    <property type="entry name" value="PROTEIN MALY"/>
    <property type="match status" value="1"/>
</dbReference>
<dbReference type="InterPro" id="IPR027619">
    <property type="entry name" value="C-S_lyase_PatB-like"/>
</dbReference>
<organism evidence="7 8">
    <name type="scientific">Heyndrickxia oleronia</name>
    <dbReference type="NCBI Taxonomy" id="38875"/>
    <lineage>
        <taxon>Bacteria</taxon>
        <taxon>Bacillati</taxon>
        <taxon>Bacillota</taxon>
        <taxon>Bacilli</taxon>
        <taxon>Bacillales</taxon>
        <taxon>Bacillaceae</taxon>
        <taxon>Heyndrickxia</taxon>
    </lineage>
</organism>
<comment type="similarity">
    <text evidence="5">Belongs to the class-II pyridoxal-phosphate-dependent aminotransferase family. MalY/PatB cystathionine beta-lyase subfamily.</text>
</comment>
<evidence type="ECO:0000256" key="5">
    <source>
        <dbReference type="ARBA" id="ARBA00037974"/>
    </source>
</evidence>
<evidence type="ECO:0000256" key="2">
    <source>
        <dbReference type="ARBA" id="ARBA00012224"/>
    </source>
</evidence>
<dbReference type="PANTHER" id="PTHR43525">
    <property type="entry name" value="PROTEIN MALY"/>
    <property type="match status" value="1"/>
</dbReference>
<name>A0A8E2IC58_9BACI</name>
<evidence type="ECO:0000313" key="8">
    <source>
        <dbReference type="Proteomes" id="UP000189761"/>
    </source>
</evidence>
<dbReference type="NCBIfam" id="TIGR04350">
    <property type="entry name" value="C_S_lyase_PatB"/>
    <property type="match status" value="1"/>
</dbReference>
<dbReference type="InterPro" id="IPR051798">
    <property type="entry name" value="Class-II_PLP-Dep_Aminotrans"/>
</dbReference>
<evidence type="ECO:0000256" key="3">
    <source>
        <dbReference type="ARBA" id="ARBA00022898"/>
    </source>
</evidence>
<dbReference type="GO" id="GO:0047804">
    <property type="term" value="F:cysteine-S-conjugate beta-lyase activity"/>
    <property type="evidence" value="ECO:0007669"/>
    <property type="project" value="UniProtKB-EC"/>
</dbReference>
<proteinExistence type="inferred from homology"/>
<dbReference type="InterPro" id="IPR015421">
    <property type="entry name" value="PyrdxlP-dep_Trfase_major"/>
</dbReference>
<accession>A0A8E2IC58</accession>
<protein>
    <recommendedName>
        <fullName evidence="2">cysteine-S-conjugate beta-lyase</fullName>
        <ecNumber evidence="2">4.4.1.13</ecNumber>
    </recommendedName>
</protein>
<dbReference type="Pfam" id="PF00155">
    <property type="entry name" value="Aminotran_1_2"/>
    <property type="match status" value="1"/>
</dbReference>
<gene>
    <name evidence="7" type="ORF">BWZ43_16760</name>
</gene>
<dbReference type="AlphaFoldDB" id="A0A8E2IC58"/>
<dbReference type="SUPFAM" id="SSF53383">
    <property type="entry name" value="PLP-dependent transferases"/>
    <property type="match status" value="1"/>
</dbReference>
<evidence type="ECO:0000256" key="1">
    <source>
        <dbReference type="ARBA" id="ARBA00001933"/>
    </source>
</evidence>
<dbReference type="Gene3D" id="3.90.1150.10">
    <property type="entry name" value="Aspartate Aminotransferase, domain 1"/>
    <property type="match status" value="1"/>
</dbReference>
<evidence type="ECO:0000256" key="4">
    <source>
        <dbReference type="ARBA" id="ARBA00023239"/>
    </source>
</evidence>
<dbReference type="Proteomes" id="UP000189761">
    <property type="component" value="Unassembled WGS sequence"/>
</dbReference>
<evidence type="ECO:0000259" key="6">
    <source>
        <dbReference type="Pfam" id="PF00155"/>
    </source>
</evidence>
<keyword evidence="8" id="KW-1185">Reference proteome</keyword>
<evidence type="ECO:0000313" key="7">
    <source>
        <dbReference type="EMBL" id="OOP67246.1"/>
    </source>
</evidence>
<dbReference type="Gene3D" id="3.40.640.10">
    <property type="entry name" value="Type I PLP-dependent aspartate aminotransferase-like (Major domain)"/>
    <property type="match status" value="1"/>
</dbReference>
<dbReference type="GO" id="GO:0030170">
    <property type="term" value="F:pyridoxal phosphate binding"/>
    <property type="evidence" value="ECO:0007669"/>
    <property type="project" value="InterPro"/>
</dbReference>